<evidence type="ECO:0000256" key="1">
    <source>
        <dbReference type="SAM" id="Phobius"/>
    </source>
</evidence>
<keyword evidence="3" id="KW-1185">Reference proteome</keyword>
<feature type="transmembrane region" description="Helical" evidence="1">
    <location>
        <begin position="223"/>
        <end position="243"/>
    </location>
</feature>
<comment type="caution">
    <text evidence="2">The sequence shown here is derived from an EMBL/GenBank/DDBJ whole genome shotgun (WGS) entry which is preliminary data.</text>
</comment>
<keyword evidence="1" id="KW-0472">Membrane</keyword>
<feature type="transmembrane region" description="Helical" evidence="1">
    <location>
        <begin position="121"/>
        <end position="147"/>
    </location>
</feature>
<dbReference type="Proteomes" id="UP001566476">
    <property type="component" value="Unassembled WGS sequence"/>
</dbReference>
<dbReference type="EMBL" id="JBGGTQ010000004">
    <property type="protein sequence ID" value="MEZ0492595.1"/>
    <property type="molecule type" value="Genomic_DNA"/>
</dbReference>
<keyword evidence="1" id="KW-1133">Transmembrane helix</keyword>
<organism evidence="2 3">
    <name type="scientific">Kineococcus mangrovi</name>
    <dbReference type="NCBI Taxonomy" id="1660183"/>
    <lineage>
        <taxon>Bacteria</taxon>
        <taxon>Bacillati</taxon>
        <taxon>Actinomycetota</taxon>
        <taxon>Actinomycetes</taxon>
        <taxon>Kineosporiales</taxon>
        <taxon>Kineosporiaceae</taxon>
        <taxon>Kineococcus</taxon>
    </lineage>
</organism>
<feature type="transmembrane region" description="Helical" evidence="1">
    <location>
        <begin position="171"/>
        <end position="193"/>
    </location>
</feature>
<reference evidence="2 3" key="1">
    <citation type="submission" date="2024-07" db="EMBL/GenBank/DDBJ databases">
        <authorList>
            <person name="Thanompreechachai J."/>
            <person name="Duangmal K."/>
        </authorList>
    </citation>
    <scope>NUCLEOTIDE SEQUENCE [LARGE SCALE GENOMIC DNA]</scope>
    <source>
        <strain evidence="2 3">TBRC 1896</strain>
    </source>
</reference>
<feature type="transmembrane region" description="Helical" evidence="1">
    <location>
        <begin position="79"/>
        <end position="100"/>
    </location>
</feature>
<proteinExistence type="predicted"/>
<evidence type="ECO:0000313" key="2">
    <source>
        <dbReference type="EMBL" id="MEZ0492595.1"/>
    </source>
</evidence>
<sequence length="305" mass="30576">MFAPLVVALPLTLLLIGGIVVGCVLLVRHAPSAQFTLPVVRARRRGTVVAGAALAVAVALLVTGLSLPPTSLRRTQLVAVAPLAAAALHAAVLLAGELTWPRPAQRLRSARLAVRTVRQDAPRGMVVLFAGACGLLWAVCVAGTVLADDSGRGITVSVPPSTGTATPFPGAFYAGPIALAGALAVALTVAVLLRVPQRPTVTGADAATDGTLRRAAAHRALRATTAAVLTTAAALVAVGGSAAHRAGGSWSYEEGGRVVTGTTSLPPALDAVAAGVALSGVPLLLLALAVLLVPARGLQRERVLS</sequence>
<dbReference type="RefSeq" id="WP_370718636.1">
    <property type="nucleotide sequence ID" value="NZ_JBGGTQ010000004.1"/>
</dbReference>
<feature type="transmembrane region" description="Helical" evidence="1">
    <location>
        <begin position="6"/>
        <end position="27"/>
    </location>
</feature>
<keyword evidence="1" id="KW-0812">Transmembrane</keyword>
<feature type="transmembrane region" description="Helical" evidence="1">
    <location>
        <begin position="271"/>
        <end position="293"/>
    </location>
</feature>
<name>A0ABV4I3H8_9ACTN</name>
<gene>
    <name evidence="2" type="ORF">AB2L28_10145</name>
</gene>
<protein>
    <submittedName>
        <fullName evidence="2">Uncharacterized protein</fullName>
    </submittedName>
</protein>
<feature type="transmembrane region" description="Helical" evidence="1">
    <location>
        <begin position="48"/>
        <end position="67"/>
    </location>
</feature>
<evidence type="ECO:0000313" key="3">
    <source>
        <dbReference type="Proteomes" id="UP001566476"/>
    </source>
</evidence>
<accession>A0ABV4I3H8</accession>